<dbReference type="AlphaFoldDB" id="A0A5J9SKU2"/>
<organism evidence="1 2">
    <name type="scientific">Eragrostis curvula</name>
    <name type="common">weeping love grass</name>
    <dbReference type="NCBI Taxonomy" id="38414"/>
    <lineage>
        <taxon>Eukaryota</taxon>
        <taxon>Viridiplantae</taxon>
        <taxon>Streptophyta</taxon>
        <taxon>Embryophyta</taxon>
        <taxon>Tracheophyta</taxon>
        <taxon>Spermatophyta</taxon>
        <taxon>Magnoliopsida</taxon>
        <taxon>Liliopsida</taxon>
        <taxon>Poales</taxon>
        <taxon>Poaceae</taxon>
        <taxon>PACMAD clade</taxon>
        <taxon>Chloridoideae</taxon>
        <taxon>Eragrostideae</taxon>
        <taxon>Eragrostidinae</taxon>
        <taxon>Eragrostis</taxon>
    </lineage>
</organism>
<reference evidence="1 2" key="1">
    <citation type="journal article" date="2019" name="Sci. Rep.">
        <title>A high-quality genome of Eragrostis curvula grass provides insights into Poaceae evolution and supports new strategies to enhance forage quality.</title>
        <authorList>
            <person name="Carballo J."/>
            <person name="Santos B.A.C.M."/>
            <person name="Zappacosta D."/>
            <person name="Garbus I."/>
            <person name="Selva J.P."/>
            <person name="Gallo C.A."/>
            <person name="Diaz A."/>
            <person name="Albertini E."/>
            <person name="Caccamo M."/>
            <person name="Echenique V."/>
        </authorList>
    </citation>
    <scope>NUCLEOTIDE SEQUENCE [LARGE SCALE GENOMIC DNA]</scope>
    <source>
        <strain evidence="2">cv. Victoria</strain>
        <tissue evidence="1">Leaf</tissue>
    </source>
</reference>
<gene>
    <name evidence="1" type="ORF">EJB05_55011</name>
</gene>
<sequence length="70" mass="7550">MGSLEAPLLPPTPAPAVDGCPGCVMDWRKANSNGRIPYKEFFFVGVTTLASGNARLVAAGDEHHRRRRDA</sequence>
<dbReference type="Gramene" id="TVT99583">
    <property type="protein sequence ID" value="TVT99583"/>
    <property type="gene ID" value="EJB05_55011"/>
</dbReference>
<dbReference type="EMBL" id="RWGY01000696">
    <property type="protein sequence ID" value="TVT99583.1"/>
    <property type="molecule type" value="Genomic_DNA"/>
</dbReference>
<dbReference type="Proteomes" id="UP000324897">
    <property type="component" value="Unassembled WGS sequence"/>
</dbReference>
<keyword evidence="2" id="KW-1185">Reference proteome</keyword>
<name>A0A5J9SKU2_9POAL</name>
<proteinExistence type="predicted"/>
<dbReference type="OrthoDB" id="10262656at2759"/>
<feature type="non-terminal residue" evidence="1">
    <location>
        <position position="1"/>
    </location>
</feature>
<protein>
    <submittedName>
        <fullName evidence="1">Uncharacterized protein</fullName>
    </submittedName>
</protein>
<evidence type="ECO:0000313" key="2">
    <source>
        <dbReference type="Proteomes" id="UP000324897"/>
    </source>
</evidence>
<accession>A0A5J9SKU2</accession>
<comment type="caution">
    <text evidence="1">The sequence shown here is derived from an EMBL/GenBank/DDBJ whole genome shotgun (WGS) entry which is preliminary data.</text>
</comment>
<evidence type="ECO:0000313" key="1">
    <source>
        <dbReference type="EMBL" id="TVT99583.1"/>
    </source>
</evidence>